<keyword evidence="2" id="KW-1185">Reference proteome</keyword>
<proteinExistence type="predicted"/>
<evidence type="ECO:0000313" key="2">
    <source>
        <dbReference type="Proteomes" id="UP001331761"/>
    </source>
</evidence>
<dbReference type="EMBL" id="WIXE01016285">
    <property type="protein sequence ID" value="KAK5972797.1"/>
    <property type="molecule type" value="Genomic_DNA"/>
</dbReference>
<accession>A0AAN8IKM6</accession>
<evidence type="ECO:0000313" key="1">
    <source>
        <dbReference type="EMBL" id="KAK5972797.1"/>
    </source>
</evidence>
<dbReference type="AlphaFoldDB" id="A0AAN8IKM6"/>
<gene>
    <name evidence="1" type="ORF">GCK32_015530</name>
</gene>
<organism evidence="1 2">
    <name type="scientific">Trichostrongylus colubriformis</name>
    <name type="common">Black scour worm</name>
    <dbReference type="NCBI Taxonomy" id="6319"/>
    <lineage>
        <taxon>Eukaryota</taxon>
        <taxon>Metazoa</taxon>
        <taxon>Ecdysozoa</taxon>
        <taxon>Nematoda</taxon>
        <taxon>Chromadorea</taxon>
        <taxon>Rhabditida</taxon>
        <taxon>Rhabditina</taxon>
        <taxon>Rhabditomorpha</taxon>
        <taxon>Strongyloidea</taxon>
        <taxon>Trichostrongylidae</taxon>
        <taxon>Trichostrongylus</taxon>
    </lineage>
</organism>
<name>A0AAN8IKM6_TRICO</name>
<reference evidence="1 2" key="1">
    <citation type="submission" date="2019-10" db="EMBL/GenBank/DDBJ databases">
        <title>Assembly and Annotation for the nematode Trichostrongylus colubriformis.</title>
        <authorList>
            <person name="Martin J."/>
        </authorList>
    </citation>
    <scope>NUCLEOTIDE SEQUENCE [LARGE SCALE GENOMIC DNA]</scope>
    <source>
        <strain evidence="1">G859</strain>
        <tissue evidence="1">Whole worm</tissue>
    </source>
</reference>
<protein>
    <submittedName>
        <fullName evidence="1">Uncharacterized protein</fullName>
    </submittedName>
</protein>
<sequence>MNLTPHSNKSTVSKRGHTCAVCGEKLPEPEMRSSSRSLMINGILVACLTGYGYVERPTARDVFEQCCLQRKYLCHDHFVQAAHFICEEMAMVGKHYTCFNDNTSGAYVTLADIPPHVVTFINTVLQDMDREQLTITAKYVWIFMNDALRRYYSTPLWVTSREKQVPYERISVFTETNARETLGTVLQANQVSGVKYETVEDKLVASSPHVKHPHGSDSPYATISARALDMMPLGQTDPDALYQYYFVQGDMLVNLFRFCPDCGNRLDYNQLTKVGTAAVVKYACACCGQKQWESQQRTIDHTSERTFRGNVAASAAAIVAGFGYEDIRRWTSHFNLSVFSKSLFWEVFEWTRPS</sequence>
<dbReference type="Proteomes" id="UP001331761">
    <property type="component" value="Unassembled WGS sequence"/>
</dbReference>
<comment type="caution">
    <text evidence="1">The sequence shown here is derived from an EMBL/GenBank/DDBJ whole genome shotgun (WGS) entry which is preliminary data.</text>
</comment>